<dbReference type="AlphaFoldDB" id="R4Z7H4"/>
<dbReference type="Proteomes" id="UP000018291">
    <property type="component" value="Unassembled WGS sequence"/>
</dbReference>
<organism evidence="2 3">
    <name type="scientific">Candidatus Neomicrothrix parvicella RN1</name>
    <dbReference type="NCBI Taxonomy" id="1229780"/>
    <lineage>
        <taxon>Bacteria</taxon>
        <taxon>Bacillati</taxon>
        <taxon>Actinomycetota</taxon>
        <taxon>Acidimicrobiia</taxon>
        <taxon>Acidimicrobiales</taxon>
        <taxon>Microthrixaceae</taxon>
        <taxon>Candidatus Neomicrothrix</taxon>
    </lineage>
</organism>
<protein>
    <recommendedName>
        <fullName evidence="4">Lipoprotein</fullName>
    </recommendedName>
</protein>
<keyword evidence="3" id="KW-1185">Reference proteome</keyword>
<evidence type="ECO:0000313" key="3">
    <source>
        <dbReference type="Proteomes" id="UP000018291"/>
    </source>
</evidence>
<dbReference type="STRING" id="1229780.BN381_80042"/>
<name>R4Z7H4_9ACTN</name>
<dbReference type="EMBL" id="CANL01000078">
    <property type="protein sequence ID" value="CCM65512.1"/>
    <property type="molecule type" value="Genomic_DNA"/>
</dbReference>
<evidence type="ECO:0000313" key="2">
    <source>
        <dbReference type="EMBL" id="CCM65512.1"/>
    </source>
</evidence>
<dbReference type="PROSITE" id="PS51257">
    <property type="entry name" value="PROKAR_LIPOPROTEIN"/>
    <property type="match status" value="1"/>
</dbReference>
<comment type="caution">
    <text evidence="2">The sequence shown here is derived from an EMBL/GenBank/DDBJ whole genome shotgun (WGS) entry which is preliminary data.</text>
</comment>
<reference evidence="2 3" key="1">
    <citation type="journal article" date="2013" name="ISME J.">
        <title>Metabolic model for the filamentous 'Candidatus Microthrix parvicella' based on genomic and metagenomic analyses.</title>
        <authorList>
            <person name="Jon McIlroy S."/>
            <person name="Kristiansen R."/>
            <person name="Albertsen M."/>
            <person name="Michael Karst S."/>
            <person name="Rossetti S."/>
            <person name="Lund Nielsen J."/>
            <person name="Tandoi V."/>
            <person name="James Seviour R."/>
            <person name="Nielsen P.H."/>
        </authorList>
    </citation>
    <scope>NUCLEOTIDE SEQUENCE [LARGE SCALE GENOMIC DNA]</scope>
    <source>
        <strain evidence="2 3">RN1</strain>
    </source>
</reference>
<feature type="region of interest" description="Disordered" evidence="1">
    <location>
        <begin position="37"/>
        <end position="101"/>
    </location>
</feature>
<dbReference type="RefSeq" id="WP_012230276.1">
    <property type="nucleotide sequence ID" value="NZ_HG422565.1"/>
</dbReference>
<evidence type="ECO:0000256" key="1">
    <source>
        <dbReference type="SAM" id="MobiDB-lite"/>
    </source>
</evidence>
<sequence length="284" mass="28547">MSSLKVFSRRPIRSAMGLAGALVLLGALGGCGNKLEEASTGSTAVDAPESTSIASSTTESEQPTTTKAGELTGTNSGLGAKLGGEAVSLPGLDTGSDSTEDAFGADVEQCLDQEASDLSASDAESVQNDDTFSGLSEEGTRIVTDAMNTCIPADSLGDLFATEFFKSLGSEPNPEFTSCLTSELDGQVGDVLLQSAAASKAGDDAIPQPVLDVLDACGDIIIGDLFADQFVKAGLSEETARCIADGLGGKLTMSGLVEMGQGGEIPADLEAEITSLAQSCAAGG</sequence>
<gene>
    <name evidence="2" type="ORF">BN381_80042</name>
</gene>
<dbReference type="HOGENOM" id="CLU_978919_0_0_11"/>
<accession>R4Z7H4</accession>
<evidence type="ECO:0008006" key="4">
    <source>
        <dbReference type="Google" id="ProtNLM"/>
    </source>
</evidence>
<proteinExistence type="predicted"/>
<feature type="compositionally biased region" description="Low complexity" evidence="1">
    <location>
        <begin position="49"/>
        <end position="66"/>
    </location>
</feature>